<dbReference type="NCBIfam" id="TIGR02292">
    <property type="entry name" value="ygfB_yecA"/>
    <property type="match status" value="1"/>
</dbReference>
<dbReference type="InterPro" id="IPR011978">
    <property type="entry name" value="YgfB-like"/>
</dbReference>
<sequence>MKFDHPDPELNNPLTDEELEFLERFLSGNAVCDDAMGAVMLHGFLTAVISGPNAIMPGAILPWIWDARHATRQPRFLSAGRARKVTGLIFQYWNDINDTLNQCPDLFELPLHASVYEGEEVPVLDEWCEGYCKGIDIDREAWEPLIERHPWWFNIILLFGTASGYEEVARRDYTVGQRRSFVLQLAASVLNIHRYVCEECRRSLEQGEQPGAIPAGSWSKAKPATQITARNRAARDGSVSKDVFLVDSIGRLTDDAFHPLALSPLATRITRGGTSVDAHIYRAGDEGRDGWILEIIDASGTSTVWDEPFPTDGAALAEAFSTVNMRDIAPVTGNGPAPASQC</sequence>
<dbReference type="Gene3D" id="1.20.120.740">
    <property type="entry name" value="YgfB uncharacterised protein family UPF0149, PF03695"/>
    <property type="match status" value="1"/>
</dbReference>
<evidence type="ECO:0000313" key="1">
    <source>
        <dbReference type="EMBL" id="MEM5425799.1"/>
    </source>
</evidence>
<evidence type="ECO:0000313" key="2">
    <source>
        <dbReference type="Proteomes" id="UP001489897"/>
    </source>
</evidence>
<reference evidence="1 2" key="1">
    <citation type="submission" date="2024-01" db="EMBL/GenBank/DDBJ databases">
        <title>The diversity of rhizobia nodulating Mimosa spp. in eleven states of Brazil covering several biomes is determined by host plant, location, and edaphic factors.</title>
        <authorList>
            <person name="Rouws L."/>
            <person name="Barauna A."/>
            <person name="Beukes C."/>
            <person name="De Faria S.M."/>
            <person name="Gross E."/>
            <person name="Dos Reis Junior F.B."/>
            <person name="Simon M."/>
            <person name="Maluk M."/>
            <person name="Odee D.W."/>
            <person name="Kenicer G."/>
            <person name="Young J.P.W."/>
            <person name="Reis V.M."/>
            <person name="Zilli J."/>
            <person name="James E.K."/>
        </authorList>
    </citation>
    <scope>NUCLEOTIDE SEQUENCE [LARGE SCALE GENOMIC DNA]</scope>
    <source>
        <strain evidence="1 2">JPY167</strain>
    </source>
</reference>
<protein>
    <submittedName>
        <fullName evidence="1">UPF0149 family protein</fullName>
    </submittedName>
</protein>
<comment type="caution">
    <text evidence="1">The sequence shown here is derived from an EMBL/GenBank/DDBJ whole genome shotgun (WGS) entry which is preliminary data.</text>
</comment>
<dbReference type="InterPro" id="IPR036255">
    <property type="entry name" value="YgfB-like_sf"/>
</dbReference>
<dbReference type="RefSeq" id="WP_342949645.1">
    <property type="nucleotide sequence ID" value="NZ_JAYMRV010000013.1"/>
</dbReference>
<dbReference type="SUPFAM" id="SSF101327">
    <property type="entry name" value="YgfB-like"/>
    <property type="match status" value="1"/>
</dbReference>
<organism evidence="1 2">
    <name type="scientific">Paraburkholderia ferrariae</name>
    <dbReference type="NCBI Taxonomy" id="386056"/>
    <lineage>
        <taxon>Bacteria</taxon>
        <taxon>Pseudomonadati</taxon>
        <taxon>Pseudomonadota</taxon>
        <taxon>Betaproteobacteria</taxon>
        <taxon>Burkholderiales</taxon>
        <taxon>Burkholderiaceae</taxon>
        <taxon>Paraburkholderia</taxon>
    </lineage>
</organism>
<accession>A0ABU9S1H1</accession>
<keyword evidence="2" id="KW-1185">Reference proteome</keyword>
<dbReference type="Pfam" id="PF03695">
    <property type="entry name" value="UPF0149"/>
    <property type="match status" value="1"/>
</dbReference>
<dbReference type="EMBL" id="JAYMRV010000013">
    <property type="protein sequence ID" value="MEM5425799.1"/>
    <property type="molecule type" value="Genomic_DNA"/>
</dbReference>
<dbReference type="Proteomes" id="UP001489897">
    <property type="component" value="Unassembled WGS sequence"/>
</dbReference>
<gene>
    <name evidence="1" type="ORF">VSR73_32670</name>
</gene>
<name>A0ABU9S1H1_9BURK</name>
<proteinExistence type="predicted"/>